<protein>
    <recommendedName>
        <fullName evidence="3">alpha-galactosidase</fullName>
        <ecNumber evidence="3">3.2.1.22</ecNumber>
    </recommendedName>
</protein>
<keyword evidence="5" id="KW-0326">Glycosidase</keyword>
<dbReference type="GO" id="GO:0004557">
    <property type="term" value="F:alpha-galactosidase activity"/>
    <property type="evidence" value="ECO:0007669"/>
    <property type="project" value="UniProtKB-EC"/>
</dbReference>
<dbReference type="InterPro" id="IPR002241">
    <property type="entry name" value="Glyco_hydro_27"/>
</dbReference>
<evidence type="ECO:0000256" key="3">
    <source>
        <dbReference type="ARBA" id="ARBA00012755"/>
    </source>
</evidence>
<evidence type="ECO:0000256" key="2">
    <source>
        <dbReference type="ARBA" id="ARBA00009743"/>
    </source>
</evidence>
<proteinExistence type="inferred from homology"/>
<evidence type="ECO:0000256" key="1">
    <source>
        <dbReference type="ARBA" id="ARBA00001255"/>
    </source>
</evidence>
<dbReference type="PANTHER" id="PTHR11452:SF75">
    <property type="entry name" value="ALPHA-GALACTOSIDASE MEL1"/>
    <property type="match status" value="1"/>
</dbReference>
<dbReference type="SUPFAM" id="SSF51445">
    <property type="entry name" value="(Trans)glycosidases"/>
    <property type="match status" value="1"/>
</dbReference>
<dbReference type="PANTHER" id="PTHR11452">
    <property type="entry name" value="ALPHA-GALACTOSIDASE/ALPHA-N-ACETYLGALACTOSAMINIDASE"/>
    <property type="match status" value="1"/>
</dbReference>
<keyword evidence="9" id="KW-1185">Reference proteome</keyword>
<dbReference type="GO" id="GO:0005975">
    <property type="term" value="P:carbohydrate metabolic process"/>
    <property type="evidence" value="ECO:0007669"/>
    <property type="project" value="InterPro"/>
</dbReference>
<evidence type="ECO:0000313" key="8">
    <source>
        <dbReference type="EMBL" id="CDO76926.1"/>
    </source>
</evidence>
<evidence type="ECO:0000256" key="4">
    <source>
        <dbReference type="ARBA" id="ARBA00022801"/>
    </source>
</evidence>
<comment type="similarity">
    <text evidence="2">Belongs to the glycosyl hydrolase 27 family.</text>
</comment>
<dbReference type="EMBL" id="CCBP010000430">
    <property type="protein sequence ID" value="CDO76926.1"/>
    <property type="molecule type" value="Genomic_DNA"/>
</dbReference>
<feature type="signal peptide" evidence="7">
    <location>
        <begin position="1"/>
        <end position="26"/>
    </location>
</feature>
<feature type="region of interest" description="Disordered" evidence="6">
    <location>
        <begin position="109"/>
        <end position="133"/>
    </location>
</feature>
<evidence type="ECO:0000256" key="6">
    <source>
        <dbReference type="SAM" id="MobiDB-lite"/>
    </source>
</evidence>
<dbReference type="AlphaFoldDB" id="A0A060SRZ3"/>
<gene>
    <name evidence="8" type="ORF">BN946_scf185006.g8</name>
</gene>
<dbReference type="STRING" id="5643.A0A060SRZ3"/>
<name>A0A060SRZ3_PYCCI</name>
<dbReference type="InterPro" id="IPR013785">
    <property type="entry name" value="Aldolase_TIM"/>
</dbReference>
<evidence type="ECO:0000256" key="5">
    <source>
        <dbReference type="ARBA" id="ARBA00023295"/>
    </source>
</evidence>
<dbReference type="HOGENOM" id="CLU_1190408_0_0_1"/>
<comment type="catalytic activity">
    <reaction evidence="1">
        <text>Hydrolysis of terminal, non-reducing alpha-D-galactose residues in alpha-D-galactosides, including galactose oligosaccharides, galactomannans and galactolipids.</text>
        <dbReference type="EC" id="3.2.1.22"/>
    </reaction>
</comment>
<evidence type="ECO:0000313" key="9">
    <source>
        <dbReference type="Proteomes" id="UP000029665"/>
    </source>
</evidence>
<dbReference type="OrthoDB" id="5795902at2759"/>
<keyword evidence="4" id="KW-0378">Hydrolase</keyword>
<organism evidence="8 9">
    <name type="scientific">Pycnoporus cinnabarinus</name>
    <name type="common">Cinnabar-red polypore</name>
    <name type="synonym">Trametes cinnabarina</name>
    <dbReference type="NCBI Taxonomy" id="5643"/>
    <lineage>
        <taxon>Eukaryota</taxon>
        <taxon>Fungi</taxon>
        <taxon>Dikarya</taxon>
        <taxon>Basidiomycota</taxon>
        <taxon>Agaricomycotina</taxon>
        <taxon>Agaricomycetes</taxon>
        <taxon>Polyporales</taxon>
        <taxon>Polyporaceae</taxon>
        <taxon>Trametes</taxon>
    </lineage>
</organism>
<feature type="compositionally biased region" description="Pro residues" evidence="6">
    <location>
        <begin position="116"/>
        <end position="129"/>
    </location>
</feature>
<dbReference type="Proteomes" id="UP000029665">
    <property type="component" value="Unassembled WGS sequence"/>
</dbReference>
<reference evidence="8" key="1">
    <citation type="submission" date="2014-01" db="EMBL/GenBank/DDBJ databases">
        <title>The genome of the white-rot fungus Pycnoporus cinnabarinus: a basidiomycete model with a versatile arsenal for lignocellulosic biomass breakdown.</title>
        <authorList>
            <person name="Levasseur A."/>
            <person name="Lomascolo A."/>
            <person name="Ruiz-Duenas F.J."/>
            <person name="Uzan E."/>
            <person name="Piumi F."/>
            <person name="Kues U."/>
            <person name="Ram A.F.J."/>
            <person name="Murat C."/>
            <person name="Haon M."/>
            <person name="Benoit I."/>
            <person name="Arfi Y."/>
            <person name="Chevret D."/>
            <person name="Drula E."/>
            <person name="Kwon M.J."/>
            <person name="Gouret P."/>
            <person name="Lesage-Meessen L."/>
            <person name="Lombard V."/>
            <person name="Mariette J."/>
            <person name="Noirot C."/>
            <person name="Park J."/>
            <person name="Patyshakuliyeva A."/>
            <person name="Wieneger R.A.B."/>
            <person name="Wosten H.A.B."/>
            <person name="Martin F."/>
            <person name="Coutinho P.M."/>
            <person name="de Vries R."/>
            <person name="Martinez A.T."/>
            <person name="Klopp C."/>
            <person name="Pontarotti P."/>
            <person name="Henrissat B."/>
            <person name="Record E."/>
        </authorList>
    </citation>
    <scope>NUCLEOTIDE SEQUENCE [LARGE SCALE GENOMIC DNA]</scope>
    <source>
        <strain evidence="8">BRFM137</strain>
    </source>
</reference>
<keyword evidence="7" id="KW-0732">Signal</keyword>
<feature type="chain" id="PRO_5001587336" description="alpha-galactosidase" evidence="7">
    <location>
        <begin position="27"/>
        <end position="233"/>
    </location>
</feature>
<dbReference type="InterPro" id="IPR017853">
    <property type="entry name" value="GH"/>
</dbReference>
<accession>A0A060SRZ3</accession>
<dbReference type="Gene3D" id="3.20.20.70">
    <property type="entry name" value="Aldolase class I"/>
    <property type="match status" value="1"/>
</dbReference>
<dbReference type="EC" id="3.2.1.22" evidence="3"/>
<evidence type="ECO:0000256" key="7">
    <source>
        <dbReference type="SAM" id="SignalP"/>
    </source>
</evidence>
<sequence>MASSLLLASLLSAWSVLSPDPPLVQALDNRVAKFPVLGYNTWNAYHCDINETLILQAAQYLVSLGLAVCPLSPFAPPSPSDLLTLQHVGYTHVNIDDCYAEKNRSPSGDILASPYPSRPPFSLPHPPRNTPTDAQRFPSGMNNLTHHIHNLGLKAGIVSRPTPSSPVLAHLPPQYSDSGWFTCQLYPGSFQNEARQRSPPTLPPIRSPLPVAHYPHTDDRRTLFQDWGFDYLK</sequence>
<comment type="caution">
    <text evidence="8">The sequence shown here is derived from an EMBL/GenBank/DDBJ whole genome shotgun (WGS) entry which is preliminary data.</text>
</comment>